<dbReference type="KEGG" id="dli:dnl_05020"/>
<evidence type="ECO:0000313" key="2">
    <source>
        <dbReference type="EMBL" id="QTA78282.1"/>
    </source>
</evidence>
<keyword evidence="3" id="KW-1185">Reference proteome</keyword>
<reference evidence="2" key="1">
    <citation type="journal article" date="2021" name="Microb. Physiol.">
        <title>Proteogenomic Insights into the Physiology of Marine, Sulfate-Reducing, Filamentous Desulfonema limicola and Desulfonema magnum.</title>
        <authorList>
            <person name="Schnaars V."/>
            <person name="Wohlbrand L."/>
            <person name="Scheve S."/>
            <person name="Hinrichs C."/>
            <person name="Reinhardt R."/>
            <person name="Rabus R."/>
        </authorList>
    </citation>
    <scope>NUCLEOTIDE SEQUENCE</scope>
    <source>
        <strain evidence="2">5ac10</strain>
    </source>
</reference>
<organism evidence="2 3">
    <name type="scientific">Desulfonema limicola</name>
    <dbReference type="NCBI Taxonomy" id="45656"/>
    <lineage>
        <taxon>Bacteria</taxon>
        <taxon>Pseudomonadati</taxon>
        <taxon>Thermodesulfobacteriota</taxon>
        <taxon>Desulfobacteria</taxon>
        <taxon>Desulfobacterales</taxon>
        <taxon>Desulfococcaceae</taxon>
        <taxon>Desulfonema</taxon>
    </lineage>
</organism>
<protein>
    <recommendedName>
        <fullName evidence="4">FeS-binding protein</fullName>
    </recommendedName>
</protein>
<keyword evidence="1" id="KW-0812">Transmembrane</keyword>
<evidence type="ECO:0000313" key="3">
    <source>
        <dbReference type="Proteomes" id="UP000663720"/>
    </source>
</evidence>
<evidence type="ECO:0008006" key="4">
    <source>
        <dbReference type="Google" id="ProtNLM"/>
    </source>
</evidence>
<proteinExistence type="predicted"/>
<dbReference type="EMBL" id="CP061799">
    <property type="protein sequence ID" value="QTA78282.1"/>
    <property type="molecule type" value="Genomic_DNA"/>
</dbReference>
<feature type="transmembrane region" description="Helical" evidence="1">
    <location>
        <begin position="113"/>
        <end position="136"/>
    </location>
</feature>
<sequence>MKNKGLASFYSILIFFLALTGFAQMPIFKRYYIADIPGLGWLDRFYITHYMHYIGAIIFFAFSAYMIVSYIMEKKTRITISGYIRLAILEAIAVTGILLVLRNFPGYIFAPNFIIFLNFAHLGLVMVLLFVSLYCVSFKKKWVLEKY</sequence>
<name>A0A975GEJ6_9BACT</name>
<feature type="transmembrane region" description="Helical" evidence="1">
    <location>
        <begin position="47"/>
        <end position="71"/>
    </location>
</feature>
<feature type="transmembrane region" description="Helical" evidence="1">
    <location>
        <begin position="83"/>
        <end position="101"/>
    </location>
</feature>
<keyword evidence="1" id="KW-0472">Membrane</keyword>
<evidence type="ECO:0000256" key="1">
    <source>
        <dbReference type="SAM" id="Phobius"/>
    </source>
</evidence>
<accession>A0A975GEJ6</accession>
<keyword evidence="1" id="KW-1133">Transmembrane helix</keyword>
<gene>
    <name evidence="2" type="ORF">dnl_05020</name>
</gene>
<dbReference type="RefSeq" id="WP_207690165.1">
    <property type="nucleotide sequence ID" value="NZ_CP061799.1"/>
</dbReference>
<dbReference type="AlphaFoldDB" id="A0A975GEJ6"/>
<dbReference type="Proteomes" id="UP000663720">
    <property type="component" value="Chromosome"/>
</dbReference>